<evidence type="ECO:0000256" key="1">
    <source>
        <dbReference type="SAM" id="SignalP"/>
    </source>
</evidence>
<accession>E4X1W5</accession>
<organism evidence="2">
    <name type="scientific">Oikopleura dioica</name>
    <name type="common">Tunicate</name>
    <dbReference type="NCBI Taxonomy" id="34765"/>
    <lineage>
        <taxon>Eukaryota</taxon>
        <taxon>Metazoa</taxon>
        <taxon>Chordata</taxon>
        <taxon>Tunicata</taxon>
        <taxon>Appendicularia</taxon>
        <taxon>Copelata</taxon>
        <taxon>Oikopleuridae</taxon>
        <taxon>Oikopleura</taxon>
    </lineage>
</organism>
<proteinExistence type="predicted"/>
<dbReference type="InterPro" id="IPR011030">
    <property type="entry name" value="Lipovitellin_superhlx_dom"/>
</dbReference>
<keyword evidence="3" id="KW-1185">Reference proteome</keyword>
<dbReference type="Gene3D" id="1.25.10.20">
    <property type="entry name" value="Vitellinogen, superhelical"/>
    <property type="match status" value="1"/>
</dbReference>
<protein>
    <recommendedName>
        <fullName evidence="4">Vitellogenin domain-containing protein</fullName>
    </recommendedName>
</protein>
<evidence type="ECO:0000313" key="2">
    <source>
        <dbReference type="EMBL" id="CBY23432.1"/>
    </source>
</evidence>
<feature type="signal peptide" evidence="1">
    <location>
        <begin position="1"/>
        <end position="17"/>
    </location>
</feature>
<sequence>MREYFFILLCHLGLAFAVKKCPEEIVKICEEEDLKVEHYELLKFINKEEKDSFIFEGAVSPRCAFFRTADGSSLITVIDENPSVCSTGKERSLNDLKVALSLFHNFHLLNESLILPGETEEELVEDFYGKCVTTFGRQNEGVSYWEKDLSKCAGNNKNLITKAIAQTAELVQSRVKCSLSSLNTEAGFDFDYFSCEESHETKTSTIAISYMLLQITADEIFDFKSFPDFDLLTFQADTFELARVKSPEGKLSLPVGGAFEMMCSKFPQAWATHELSKHFRRAKAFQLEELFEELSNKCVYGMEWRKLFRTVVSWCDTFDCLEVAEKTGILDEEEIAKMILTRTSFSKDLLQKITNLKENDALKFAAYVNMLEQMPKNLENKNRMLEFINSFVENNEENICDIKTKRILAEKGLIDQNTLQTCFHNYDELDRLLISGANDDLCDDLSSFYEEIIFYGQDSTEIRAKAFLKWMVCPSFDKMAMLENNFEFINSIQLRAFIKSYISSMQFSSDPVRWFLKPFIFNIDLPFDASALQSSFVNLHVPTDYHSATVEGYSIFGDSMLPELVYSNASLTFYGQTFDLASLEVRKLENEEIALEIGVFGTKLVRNKFNKDDLEKVNDIYKWNWWTGYYSDLLPDLQAGDIDLNFNEILLMTDFSIPSIYGEYLNFEAVLIGVNHFDFDWAFSSLRGVKLLVSSDINIEFNVDVSFDSDIFEQNYQISLIEDTKIEAEVNFGMDYYGNLEVFGKLKPPKFNLLLREEPKAILEDNFELMLPDLVPELIFKIEKKEDSLRITVEDILEAKLNYDDHRIDLNLDGKFGKSYLHMDFLFDCNECKEQIVQPYTKLNLKTDLLDAPLDVQLKFEKWDHDSTKYYIEFYNSTTVAAASIKYGSDFAITSNVTVALRDVESDVVIDASFTGQLLNDERTLNFNETFIFKSRSIETTVDIKSAFLQENLSLELTHQGLDSDSEHMHAGLLVSFGDYKIGATIHLFKNPVMQILVSAFAQKKSWYLYEGLFKAYLPSFQQLEFGDALNVTVAYDEDHESTWADNSFFIECSTRLNLEEDEDSKYYALSNHLTTKNIIAKNNQEVILDVEMWIVQRADMLRFVVESENDRYLMLSYLLLSNDNDRFSTKLTTNLYIPYLVKLEDGYMLINTYKLLSSEHEINVDANIASVILSSDPAEYSQLPRSEYGFNLMQENYQKLSSEFKKDKEKYKIGYEFSYALDESQTFSNFTGNGQINFGNYLSEGITLDINNNKNDAGLYGAYTSQNITIGFESEFDKKGIASTGVLSKVKDLYNTSSIPKIRKIGGWQWKFKPESNIGSFQLFHPIELQTSLSKIAAVAAHRMIVNFRKYRRFGKVQITGKSKFPGKYNEADFVGNLDTQARSMNFTLETDEEVQTKIDFAVNDAIELHLVDNVFLPKYLRIDLFFISKILEKKRWSLRGRIGHDLAPVLDCTSTGDVTDTTTVFHSKCKGTEFDAVGFDLQTINNNIQILAGIFGFDKELKLDVNLLDDIKKKMTLKYRENDNELIKWKTEGALDLKNQPKAVISTSLINDKLTEIPKTIEFESGFRVNELQSSINRIDVASILASLRNFDVEHWTNVAWNSEKVNFRPKIAFNLDDDAVSVRALLFLENTLKNLKQENGIEFAASRGGDSGEIFLQKLSEILNLKNSTNPRSRRSLVLGETDGLVKLNVKVAGVDHFIEISGNGRILRSGQVDMTSLFSTSMEFLEKFFGPYLKLNVKGSLASKIIQIALDNRVKRQELELALETSSRVSENEQKIRLRNVKLAQSFDFLEKWPREISIRGICQSTAKNIEADLVEVLLDDFSVRCDRLDVKIRKYKRDFVVGIDGILQRIDKEFQGSA</sequence>
<dbReference type="InParanoid" id="E4X1W5"/>
<dbReference type="EMBL" id="FN653021">
    <property type="protein sequence ID" value="CBY23432.1"/>
    <property type="molecule type" value="Genomic_DNA"/>
</dbReference>
<feature type="chain" id="PRO_5003192544" description="Vitellogenin domain-containing protein" evidence="1">
    <location>
        <begin position="18"/>
        <end position="1863"/>
    </location>
</feature>
<evidence type="ECO:0000313" key="3">
    <source>
        <dbReference type="Proteomes" id="UP000001307"/>
    </source>
</evidence>
<dbReference type="Proteomes" id="UP000001307">
    <property type="component" value="Unassembled WGS sequence"/>
</dbReference>
<name>E4X1W5_OIKDI</name>
<gene>
    <name evidence="2" type="ORF">GSOID_T00015870001</name>
</gene>
<evidence type="ECO:0008006" key="4">
    <source>
        <dbReference type="Google" id="ProtNLM"/>
    </source>
</evidence>
<reference evidence="2" key="1">
    <citation type="journal article" date="2010" name="Science">
        <title>Plasticity of animal genome architecture unmasked by rapid evolution of a pelagic tunicate.</title>
        <authorList>
            <person name="Denoeud F."/>
            <person name="Henriet S."/>
            <person name="Mungpakdee S."/>
            <person name="Aury J.M."/>
            <person name="Da Silva C."/>
            <person name="Brinkmann H."/>
            <person name="Mikhaleva J."/>
            <person name="Olsen L.C."/>
            <person name="Jubin C."/>
            <person name="Canestro C."/>
            <person name="Bouquet J.M."/>
            <person name="Danks G."/>
            <person name="Poulain J."/>
            <person name="Campsteijn C."/>
            <person name="Adamski M."/>
            <person name="Cross I."/>
            <person name="Yadetie F."/>
            <person name="Muffato M."/>
            <person name="Louis A."/>
            <person name="Butcher S."/>
            <person name="Tsagkogeorga G."/>
            <person name="Konrad A."/>
            <person name="Singh S."/>
            <person name="Jensen M.F."/>
            <person name="Cong E.H."/>
            <person name="Eikeseth-Otteraa H."/>
            <person name="Noel B."/>
            <person name="Anthouard V."/>
            <person name="Porcel B.M."/>
            <person name="Kachouri-Lafond R."/>
            <person name="Nishino A."/>
            <person name="Ugolini M."/>
            <person name="Chourrout P."/>
            <person name="Nishida H."/>
            <person name="Aasland R."/>
            <person name="Huzurbazar S."/>
            <person name="Westhof E."/>
            <person name="Delsuc F."/>
            <person name="Lehrach H."/>
            <person name="Reinhardt R."/>
            <person name="Weissenbach J."/>
            <person name="Roy S.W."/>
            <person name="Artiguenave F."/>
            <person name="Postlethwait J.H."/>
            <person name="Manak J.R."/>
            <person name="Thompson E.M."/>
            <person name="Jaillon O."/>
            <person name="Du Pasquier L."/>
            <person name="Boudinot P."/>
            <person name="Liberles D.A."/>
            <person name="Volff J.N."/>
            <person name="Philippe H."/>
            <person name="Lenhard B."/>
            <person name="Roest Crollius H."/>
            <person name="Wincker P."/>
            <person name="Chourrout D."/>
        </authorList>
    </citation>
    <scope>NUCLEOTIDE SEQUENCE [LARGE SCALE GENOMIC DNA]</scope>
</reference>
<keyword evidence="1" id="KW-0732">Signal</keyword>